<dbReference type="EMBL" id="BLLF01000839">
    <property type="protein sequence ID" value="GFH15343.1"/>
    <property type="molecule type" value="Genomic_DNA"/>
</dbReference>
<comment type="caution">
    <text evidence="1">The sequence shown here is derived from an EMBL/GenBank/DDBJ whole genome shotgun (WGS) entry which is preliminary data.</text>
</comment>
<keyword evidence="2" id="KW-1185">Reference proteome</keyword>
<accession>A0A699YYH2</accession>
<proteinExistence type="predicted"/>
<gene>
    <name evidence="1" type="ORF">HaLaN_11552</name>
</gene>
<evidence type="ECO:0000313" key="2">
    <source>
        <dbReference type="Proteomes" id="UP000485058"/>
    </source>
</evidence>
<name>A0A699YYH2_HAELA</name>
<evidence type="ECO:0000313" key="1">
    <source>
        <dbReference type="EMBL" id="GFH15343.1"/>
    </source>
</evidence>
<organism evidence="1 2">
    <name type="scientific">Haematococcus lacustris</name>
    <name type="common">Green alga</name>
    <name type="synonym">Haematococcus pluvialis</name>
    <dbReference type="NCBI Taxonomy" id="44745"/>
    <lineage>
        <taxon>Eukaryota</taxon>
        <taxon>Viridiplantae</taxon>
        <taxon>Chlorophyta</taxon>
        <taxon>core chlorophytes</taxon>
        <taxon>Chlorophyceae</taxon>
        <taxon>CS clade</taxon>
        <taxon>Chlamydomonadales</taxon>
        <taxon>Haematococcaceae</taxon>
        <taxon>Haematococcus</taxon>
    </lineage>
</organism>
<reference evidence="1 2" key="1">
    <citation type="submission" date="2020-02" db="EMBL/GenBank/DDBJ databases">
        <title>Draft genome sequence of Haematococcus lacustris strain NIES-144.</title>
        <authorList>
            <person name="Morimoto D."/>
            <person name="Nakagawa S."/>
            <person name="Yoshida T."/>
            <person name="Sawayama S."/>
        </authorList>
    </citation>
    <scope>NUCLEOTIDE SEQUENCE [LARGE SCALE GENOMIC DNA]</scope>
    <source>
        <strain evidence="1 2">NIES-144</strain>
    </source>
</reference>
<sequence>MSSDRWVAARDSPRVIETCRLSQNRWGHRNRVDCWLKAADRWAETGDTGNRHLNHHNHTISQPSYPQCHWLIEATFRKGSAKEAKEARRTAVARIVNRHCHHWRAVLIPSWLCPASVSLVVRP</sequence>
<dbReference type="Proteomes" id="UP000485058">
    <property type="component" value="Unassembled WGS sequence"/>
</dbReference>
<protein>
    <submittedName>
        <fullName evidence="1">Uncharacterized protein</fullName>
    </submittedName>
</protein>
<dbReference type="AlphaFoldDB" id="A0A699YYH2"/>